<evidence type="ECO:0000256" key="2">
    <source>
        <dbReference type="SAM" id="SignalP"/>
    </source>
</evidence>
<protein>
    <submittedName>
        <fullName evidence="3">Uncharacterized protein</fullName>
    </submittedName>
</protein>
<evidence type="ECO:0000256" key="1">
    <source>
        <dbReference type="SAM" id="Phobius"/>
    </source>
</evidence>
<dbReference type="EMBL" id="HBGE01083291">
    <property type="protein sequence ID" value="CAD9172914.1"/>
    <property type="molecule type" value="Transcribed_RNA"/>
</dbReference>
<organism evidence="3">
    <name type="scientific">Alexandrium catenella</name>
    <name type="common">Red tide dinoflagellate</name>
    <name type="synonym">Gonyaulax catenella</name>
    <dbReference type="NCBI Taxonomy" id="2925"/>
    <lineage>
        <taxon>Eukaryota</taxon>
        <taxon>Sar</taxon>
        <taxon>Alveolata</taxon>
        <taxon>Dinophyceae</taxon>
        <taxon>Gonyaulacales</taxon>
        <taxon>Pyrocystaceae</taxon>
        <taxon>Alexandrium</taxon>
    </lineage>
</organism>
<reference evidence="3" key="1">
    <citation type="submission" date="2021-01" db="EMBL/GenBank/DDBJ databases">
        <authorList>
            <person name="Corre E."/>
            <person name="Pelletier E."/>
            <person name="Niang G."/>
            <person name="Scheremetjew M."/>
            <person name="Finn R."/>
            <person name="Kale V."/>
            <person name="Holt S."/>
            <person name="Cochrane G."/>
            <person name="Meng A."/>
            <person name="Brown T."/>
            <person name="Cohen L."/>
        </authorList>
    </citation>
    <scope>NUCLEOTIDE SEQUENCE</scope>
    <source>
        <strain evidence="3">OF101</strain>
    </source>
</reference>
<gene>
    <name evidence="3" type="ORF">ACAT0790_LOCUS49683</name>
</gene>
<keyword evidence="1" id="KW-0812">Transmembrane</keyword>
<accession>A0A7S1WK52</accession>
<feature type="chain" id="PRO_5031544941" evidence="2">
    <location>
        <begin position="29"/>
        <end position="229"/>
    </location>
</feature>
<proteinExistence type="predicted"/>
<dbReference type="PROSITE" id="PS51257">
    <property type="entry name" value="PROKAR_LIPOPROTEIN"/>
    <property type="match status" value="1"/>
</dbReference>
<keyword evidence="1" id="KW-1133">Transmembrane helix</keyword>
<sequence>MRHSMESLGTASLALTLACFGALARAAAEEVTGTSLSVYAEGCSGPALRILPVSAVANAWGSKEADPAKQWVGVSRVLAGPNADGRRAGRLELKCQGFDLKVVWCAVEQGADVAGRAGGEELTRGAGCEAPYTLGADQLADFAEGRCASALTARGQAAAGAVGLRLSAPMPLASGGCGPRALSAAASGATAAPTGPGTEFGVGLLIAAVSLLLVLVTVVAILDRLRTWK</sequence>
<name>A0A7S1WK52_ALECA</name>
<feature type="transmembrane region" description="Helical" evidence="1">
    <location>
        <begin position="200"/>
        <end position="222"/>
    </location>
</feature>
<evidence type="ECO:0000313" key="3">
    <source>
        <dbReference type="EMBL" id="CAD9172914.1"/>
    </source>
</evidence>
<feature type="signal peptide" evidence="2">
    <location>
        <begin position="1"/>
        <end position="28"/>
    </location>
</feature>
<dbReference type="AlphaFoldDB" id="A0A7S1WK52"/>
<keyword evidence="2" id="KW-0732">Signal</keyword>
<keyword evidence="1" id="KW-0472">Membrane</keyword>